<accession>A0A0A9BZU1</accession>
<proteinExistence type="predicted"/>
<reference evidence="2" key="1">
    <citation type="submission" date="2014-09" db="EMBL/GenBank/DDBJ databases">
        <authorList>
            <person name="Magalhaes I.L.F."/>
            <person name="Oliveira U."/>
            <person name="Santos F.R."/>
            <person name="Vidigal T.H.D.A."/>
            <person name="Brescovit A.D."/>
            <person name="Santos A.J."/>
        </authorList>
    </citation>
    <scope>NUCLEOTIDE SEQUENCE</scope>
    <source>
        <tissue evidence="2">Shoot tissue taken approximately 20 cm above the soil surface</tissue>
    </source>
</reference>
<protein>
    <submittedName>
        <fullName evidence="2">Uncharacterized protein</fullName>
    </submittedName>
</protein>
<dbReference type="EMBL" id="GBRH01231255">
    <property type="protein sequence ID" value="JAD66640.1"/>
    <property type="molecule type" value="Transcribed_RNA"/>
</dbReference>
<keyword evidence="1" id="KW-0472">Membrane</keyword>
<organism evidence="2">
    <name type="scientific">Arundo donax</name>
    <name type="common">Giant reed</name>
    <name type="synonym">Donax arundinaceus</name>
    <dbReference type="NCBI Taxonomy" id="35708"/>
    <lineage>
        <taxon>Eukaryota</taxon>
        <taxon>Viridiplantae</taxon>
        <taxon>Streptophyta</taxon>
        <taxon>Embryophyta</taxon>
        <taxon>Tracheophyta</taxon>
        <taxon>Spermatophyta</taxon>
        <taxon>Magnoliopsida</taxon>
        <taxon>Liliopsida</taxon>
        <taxon>Poales</taxon>
        <taxon>Poaceae</taxon>
        <taxon>PACMAD clade</taxon>
        <taxon>Arundinoideae</taxon>
        <taxon>Arundineae</taxon>
        <taxon>Arundo</taxon>
    </lineage>
</organism>
<sequence length="43" mass="5263">MVRVTSVTSTFFLFIGMVWFFFFLFPFIKWLHSTIWFTRAGSY</sequence>
<feature type="transmembrane region" description="Helical" evidence="1">
    <location>
        <begin position="12"/>
        <end position="31"/>
    </location>
</feature>
<reference evidence="2" key="2">
    <citation type="journal article" date="2015" name="Data Brief">
        <title>Shoot transcriptome of the giant reed, Arundo donax.</title>
        <authorList>
            <person name="Barrero R.A."/>
            <person name="Guerrero F.D."/>
            <person name="Moolhuijzen P."/>
            <person name="Goolsby J.A."/>
            <person name="Tidwell J."/>
            <person name="Bellgard S.E."/>
            <person name="Bellgard M.I."/>
        </authorList>
    </citation>
    <scope>NUCLEOTIDE SEQUENCE</scope>
    <source>
        <tissue evidence="2">Shoot tissue taken approximately 20 cm above the soil surface</tissue>
    </source>
</reference>
<evidence type="ECO:0000313" key="2">
    <source>
        <dbReference type="EMBL" id="JAD66640.1"/>
    </source>
</evidence>
<keyword evidence="1" id="KW-1133">Transmembrane helix</keyword>
<dbReference type="AlphaFoldDB" id="A0A0A9BZU1"/>
<name>A0A0A9BZU1_ARUDO</name>
<keyword evidence="1" id="KW-0812">Transmembrane</keyword>
<evidence type="ECO:0000256" key="1">
    <source>
        <dbReference type="SAM" id="Phobius"/>
    </source>
</evidence>